<evidence type="ECO:0000259" key="1">
    <source>
        <dbReference type="SMART" id="SM00849"/>
    </source>
</evidence>
<feature type="domain" description="Metallo-beta-lactamase" evidence="1">
    <location>
        <begin position="29"/>
        <end position="214"/>
    </location>
</feature>
<accession>A0A160V927</accession>
<dbReference type="PANTHER" id="PTHR42951">
    <property type="entry name" value="METALLO-BETA-LACTAMASE DOMAIN-CONTAINING"/>
    <property type="match status" value="1"/>
</dbReference>
<protein>
    <submittedName>
        <fullName evidence="2">Putative polyketide cyclase</fullName>
    </submittedName>
</protein>
<dbReference type="CDD" id="cd16282">
    <property type="entry name" value="metallo-hydrolase-like_MBL-fold"/>
    <property type="match status" value="1"/>
</dbReference>
<evidence type="ECO:0000313" key="2">
    <source>
        <dbReference type="EMBL" id="CUV02472.1"/>
    </source>
</evidence>
<proteinExistence type="predicted"/>
<dbReference type="PANTHER" id="PTHR42951:SF4">
    <property type="entry name" value="ACYL-COENZYME A THIOESTERASE MBLAC2"/>
    <property type="match status" value="1"/>
</dbReference>
<dbReference type="AlphaFoldDB" id="A0A160V927"/>
<dbReference type="Pfam" id="PF00753">
    <property type="entry name" value="Lactamase_B"/>
    <property type="match status" value="1"/>
</dbReference>
<organism evidence="2">
    <name type="scientific">hydrothermal vent metagenome</name>
    <dbReference type="NCBI Taxonomy" id="652676"/>
    <lineage>
        <taxon>unclassified sequences</taxon>
        <taxon>metagenomes</taxon>
        <taxon>ecological metagenomes</taxon>
    </lineage>
</organism>
<gene>
    <name evidence="2" type="ORF">MGWOODY_Clf2281</name>
</gene>
<dbReference type="InterPro" id="IPR036866">
    <property type="entry name" value="RibonucZ/Hydroxyglut_hydro"/>
</dbReference>
<sequence length="292" mass="33372">MPIPSWKSGLQEIAENVFAYVHSGVGWDICNSGFIVEEDGVMVIDAMMVASLIDPYIKEIRKVTDKPIRYVVNTHHHVDHSFGNQFYLPTEVVSHRGCREAMLTRGADINMLSERWPQYREDWLKTQLTPATVTYEDKMIVHMGDRVIELLHPGPAHTYGDTMVYLPQEKVLFSGDVAFHYLTPLARDGHVSNWIKITNGILNHLDVTTLMPGHGPVSDKEAVGKTLKYLRLVKRTSRLHFDRGSSAEETCRAIRLGEYANWVEPERILINVNRLFQEFRGELPKARAMRFG</sequence>
<dbReference type="InterPro" id="IPR050855">
    <property type="entry name" value="NDM-1-like"/>
</dbReference>
<name>A0A160V927_9ZZZZ</name>
<dbReference type="SMART" id="SM00849">
    <property type="entry name" value="Lactamase_B"/>
    <property type="match status" value="1"/>
</dbReference>
<reference evidence="2" key="1">
    <citation type="submission" date="2015-10" db="EMBL/GenBank/DDBJ databases">
        <authorList>
            <person name="Gilbert D.G."/>
        </authorList>
    </citation>
    <scope>NUCLEOTIDE SEQUENCE</scope>
</reference>
<dbReference type="InterPro" id="IPR001279">
    <property type="entry name" value="Metallo-B-lactamas"/>
</dbReference>
<dbReference type="SUPFAM" id="SSF56281">
    <property type="entry name" value="Metallo-hydrolase/oxidoreductase"/>
    <property type="match status" value="1"/>
</dbReference>
<dbReference type="EMBL" id="FAXA01000263">
    <property type="protein sequence ID" value="CUV02472.1"/>
    <property type="molecule type" value="Genomic_DNA"/>
</dbReference>
<dbReference type="Gene3D" id="3.60.15.10">
    <property type="entry name" value="Ribonuclease Z/Hydroxyacylglutathione hydrolase-like"/>
    <property type="match status" value="1"/>
</dbReference>